<dbReference type="GO" id="GO:0003779">
    <property type="term" value="F:actin binding"/>
    <property type="evidence" value="ECO:0007669"/>
    <property type="project" value="UniProtKB-KW"/>
</dbReference>
<evidence type="ECO:0000256" key="2">
    <source>
        <dbReference type="ARBA" id="ARBA00022741"/>
    </source>
</evidence>
<keyword evidence="6" id="KW-0518">Myosin</keyword>
<dbReference type="InterPro" id="IPR027417">
    <property type="entry name" value="P-loop_NTPase"/>
</dbReference>
<dbReference type="PROSITE" id="PS51456">
    <property type="entry name" value="MYOSIN_MOTOR"/>
    <property type="match status" value="1"/>
</dbReference>
<organism>
    <name type="scientific">Branchiostoma floridae</name>
    <name type="common">Florida lancelet</name>
    <name type="synonym">Amphioxus</name>
    <dbReference type="NCBI Taxonomy" id="7739"/>
    <lineage>
        <taxon>Eukaryota</taxon>
        <taxon>Metazoa</taxon>
        <taxon>Chordata</taxon>
        <taxon>Cephalochordata</taxon>
        <taxon>Leptocardii</taxon>
        <taxon>Amphioxiformes</taxon>
        <taxon>Branchiostomatidae</taxon>
        <taxon>Branchiostoma</taxon>
    </lineage>
</organism>
<keyword evidence="6" id="KW-0505">Motor protein</keyword>
<keyword evidence="2" id="KW-0547">Nucleotide-binding</keyword>
<dbReference type="eggNOG" id="KOG0161">
    <property type="taxonomic scope" value="Eukaryota"/>
</dbReference>
<dbReference type="GO" id="GO:0016459">
    <property type="term" value="C:myosin complex"/>
    <property type="evidence" value="ECO:0007669"/>
    <property type="project" value="UniProtKB-KW"/>
</dbReference>
<dbReference type="SUPFAM" id="SSF52540">
    <property type="entry name" value="P-loop containing nucleoside triphosphate hydrolases"/>
    <property type="match status" value="1"/>
</dbReference>
<proteinExistence type="inferred from homology"/>
<accession>C3ZND7</accession>
<feature type="domain" description="Myosin motor" evidence="7">
    <location>
        <begin position="1"/>
        <end position="71"/>
    </location>
</feature>
<reference evidence="8" key="1">
    <citation type="journal article" date="2008" name="Nature">
        <title>The amphioxus genome and the evolution of the chordate karyotype.</title>
        <authorList>
            <consortium name="US DOE Joint Genome Institute (JGI-PGF)"/>
            <person name="Putnam N.H."/>
            <person name="Butts T."/>
            <person name="Ferrier D.E.K."/>
            <person name="Furlong R.F."/>
            <person name="Hellsten U."/>
            <person name="Kawashima T."/>
            <person name="Robinson-Rechavi M."/>
            <person name="Shoguchi E."/>
            <person name="Terry A."/>
            <person name="Yu J.-K."/>
            <person name="Benito-Gutierrez E.L."/>
            <person name="Dubchak I."/>
            <person name="Garcia-Fernandez J."/>
            <person name="Gibson-Brown J.J."/>
            <person name="Grigoriev I.V."/>
            <person name="Horton A.C."/>
            <person name="de Jong P.J."/>
            <person name="Jurka J."/>
            <person name="Kapitonov V.V."/>
            <person name="Kohara Y."/>
            <person name="Kuroki Y."/>
            <person name="Lindquist E."/>
            <person name="Lucas S."/>
            <person name="Osoegawa K."/>
            <person name="Pennacchio L.A."/>
            <person name="Salamov A.A."/>
            <person name="Satou Y."/>
            <person name="Sauka-Spengler T."/>
            <person name="Schmutz J."/>
            <person name="Shin-I T."/>
            <person name="Toyoda A."/>
            <person name="Bronner-Fraser M."/>
            <person name="Fujiyama A."/>
            <person name="Holland L.Z."/>
            <person name="Holland P.W.H."/>
            <person name="Satoh N."/>
            <person name="Rokhsar D.S."/>
        </authorList>
    </citation>
    <scope>NUCLEOTIDE SEQUENCE [LARGE SCALE GENOMIC DNA]</scope>
    <source>
        <strain evidence="8">S238N-H82</strain>
        <tissue evidence="8">Testes</tissue>
    </source>
</reference>
<dbReference type="PANTHER" id="PTHR13140">
    <property type="entry name" value="MYOSIN"/>
    <property type="match status" value="1"/>
</dbReference>
<dbReference type="InParanoid" id="C3ZND7"/>
<evidence type="ECO:0000259" key="7">
    <source>
        <dbReference type="PROSITE" id="PS51456"/>
    </source>
</evidence>
<dbReference type="STRING" id="7739.C3ZND7"/>
<keyword evidence="4" id="KW-0175">Coiled coil</keyword>
<dbReference type="InterPro" id="IPR001609">
    <property type="entry name" value="Myosin_head_motor_dom-like"/>
</dbReference>
<evidence type="ECO:0000256" key="3">
    <source>
        <dbReference type="ARBA" id="ARBA00022840"/>
    </source>
</evidence>
<dbReference type="AlphaFoldDB" id="C3ZND7"/>
<name>C3ZND7_BRAFL</name>
<dbReference type="Pfam" id="PF00063">
    <property type="entry name" value="Myosin_head"/>
    <property type="match status" value="1"/>
</dbReference>
<keyword evidence="5 6" id="KW-0009">Actin-binding</keyword>
<sequence length="189" mass="22092">GFPNRNFYGDFLQRYSVCAASVFASGEFMEGKEATKRILETINLDTKRYALGLNKVFFKAGTLAILEEIRDEKVTEIFTMMQSRARQMLQRKIFLKLFGAKAAVRILQNNIRAWFRLRHDWWIKMYQAIKPKLTGGMAEELLKETKVKLGKMEKHHDEITKKRIELESKLNDMMSLKKDIQNALETVSH</sequence>
<dbReference type="GO" id="GO:0005524">
    <property type="term" value="F:ATP binding"/>
    <property type="evidence" value="ECO:0007669"/>
    <property type="project" value="UniProtKB-KW"/>
</dbReference>
<dbReference type="EMBL" id="GG666650">
    <property type="protein sequence ID" value="EEN45965.1"/>
    <property type="molecule type" value="Genomic_DNA"/>
</dbReference>
<evidence type="ECO:0000256" key="1">
    <source>
        <dbReference type="ARBA" id="ARBA00008314"/>
    </source>
</evidence>
<keyword evidence="3" id="KW-0067">ATP-binding</keyword>
<evidence type="ECO:0000256" key="4">
    <source>
        <dbReference type="ARBA" id="ARBA00023054"/>
    </source>
</evidence>
<evidence type="ECO:0000313" key="8">
    <source>
        <dbReference type="EMBL" id="EEN45965.1"/>
    </source>
</evidence>
<protein>
    <recommendedName>
        <fullName evidence="7">Myosin motor domain-containing protein</fullName>
    </recommendedName>
</protein>
<comment type="similarity">
    <text evidence="1 6">Belongs to the TRAFAC class myosin-kinesin ATPase superfamily. Myosin family.</text>
</comment>
<evidence type="ECO:0000256" key="6">
    <source>
        <dbReference type="PROSITE-ProRule" id="PRU00782"/>
    </source>
</evidence>
<gene>
    <name evidence="8" type="ORF">BRAFLDRAFT_248605</name>
</gene>
<evidence type="ECO:0000256" key="5">
    <source>
        <dbReference type="ARBA" id="ARBA00023203"/>
    </source>
</evidence>
<dbReference type="Gene3D" id="1.20.5.4820">
    <property type="match status" value="1"/>
</dbReference>
<feature type="non-terminal residue" evidence="8">
    <location>
        <position position="1"/>
    </location>
</feature>
<comment type="caution">
    <text evidence="6">Lacks conserved residue(s) required for the propagation of feature annotation.</text>
</comment>
<dbReference type="PANTHER" id="PTHR13140:SF857">
    <property type="entry name" value="MYOSIN-11"/>
    <property type="match status" value="1"/>
</dbReference>
<dbReference type="GO" id="GO:0003774">
    <property type="term" value="F:cytoskeletal motor activity"/>
    <property type="evidence" value="ECO:0007669"/>
    <property type="project" value="InterPro"/>
</dbReference>